<dbReference type="OrthoDB" id="3149552at2759"/>
<evidence type="ECO:0000313" key="2">
    <source>
        <dbReference type="Proteomes" id="UP000807306"/>
    </source>
</evidence>
<gene>
    <name evidence="1" type="ORF">CPB83DRAFT_860677</name>
</gene>
<sequence>MVSLIELPSKPLTIIILKLSVHDITVLKRVNKFLQTFIKESMIIAYGFNIETSGILDNSACPLPLQAKLSYVNRKEHAWNFFKTDVTTKISAFDANTSICATTSTDVFLAKHVTDEESGETKTLGVRYISLPSIFDSDDGGTISWVPMTLNCPVVGFGESVDENDLFALAGLEPDDDDPSLNKIVLILIRASTNEMHDEADSGVLSIGRVPKKNGVPKVNIAISGENMAIAVVTSATKQGDRDVMVILDWKKGEQKGNRFKATDVSLTFLREDILVTANSLRGSLDVYQIPSSAEIALNPPEPPRSPDPLQSTPDYLPPVRVRVIHGFSLPPLSPGWIISSIESSSTPGATPGQTLPKSLSKLQGYTDHPKQAIMVLIINTEEQGNPANKHRFHMIVHRQALVDLVPKDKLSEYENVVEKLKKRKERLSDISAAMAAVGLANQGETEDYSTGPYYMFVPWASWGKEVARWFDADGYVGGFGAISYGQHYVQYEIEEGLEEEQAENTGKGVIHILDFNPYSVRRAWQGLGSPQLFRGPVCTVSIVGIASQKVEQPEENDDGATWEHGENMCDSRGVFVNPLVGRLPYIRVTANNKYDYDGLLINEHSVIGVNIKPGTNHVDTLSAMYIG</sequence>
<dbReference type="EMBL" id="MU157893">
    <property type="protein sequence ID" value="KAF9524773.1"/>
    <property type="molecule type" value="Genomic_DNA"/>
</dbReference>
<protein>
    <recommendedName>
        <fullName evidence="3">F-box domain-containing protein</fullName>
    </recommendedName>
</protein>
<evidence type="ECO:0008006" key="3">
    <source>
        <dbReference type="Google" id="ProtNLM"/>
    </source>
</evidence>
<proteinExistence type="predicted"/>
<name>A0A9P6E9D0_9AGAR</name>
<dbReference type="Proteomes" id="UP000807306">
    <property type="component" value="Unassembled WGS sequence"/>
</dbReference>
<keyword evidence="2" id="KW-1185">Reference proteome</keyword>
<accession>A0A9P6E9D0</accession>
<evidence type="ECO:0000313" key="1">
    <source>
        <dbReference type="EMBL" id="KAF9524773.1"/>
    </source>
</evidence>
<reference evidence="1" key="1">
    <citation type="submission" date="2020-11" db="EMBL/GenBank/DDBJ databases">
        <authorList>
            <consortium name="DOE Joint Genome Institute"/>
            <person name="Ahrendt S."/>
            <person name="Riley R."/>
            <person name="Andreopoulos W."/>
            <person name="Labutti K."/>
            <person name="Pangilinan J."/>
            <person name="Ruiz-Duenas F.J."/>
            <person name="Barrasa J.M."/>
            <person name="Sanchez-Garcia M."/>
            <person name="Camarero S."/>
            <person name="Miyauchi S."/>
            <person name="Serrano A."/>
            <person name="Linde D."/>
            <person name="Babiker R."/>
            <person name="Drula E."/>
            <person name="Ayuso-Fernandez I."/>
            <person name="Pacheco R."/>
            <person name="Padilla G."/>
            <person name="Ferreira P."/>
            <person name="Barriuso J."/>
            <person name="Kellner H."/>
            <person name="Castanera R."/>
            <person name="Alfaro M."/>
            <person name="Ramirez L."/>
            <person name="Pisabarro A.G."/>
            <person name="Kuo A."/>
            <person name="Tritt A."/>
            <person name="Lipzen A."/>
            <person name="He G."/>
            <person name="Yan M."/>
            <person name="Ng V."/>
            <person name="Cullen D."/>
            <person name="Martin F."/>
            <person name="Rosso M.-N."/>
            <person name="Henrissat B."/>
            <person name="Hibbett D."/>
            <person name="Martinez A.T."/>
            <person name="Grigoriev I.V."/>
        </authorList>
    </citation>
    <scope>NUCLEOTIDE SEQUENCE</scope>
    <source>
        <strain evidence="1">CBS 506.95</strain>
    </source>
</reference>
<dbReference type="AlphaFoldDB" id="A0A9P6E9D0"/>
<comment type="caution">
    <text evidence="1">The sequence shown here is derived from an EMBL/GenBank/DDBJ whole genome shotgun (WGS) entry which is preliminary data.</text>
</comment>
<organism evidence="1 2">
    <name type="scientific">Crepidotus variabilis</name>
    <dbReference type="NCBI Taxonomy" id="179855"/>
    <lineage>
        <taxon>Eukaryota</taxon>
        <taxon>Fungi</taxon>
        <taxon>Dikarya</taxon>
        <taxon>Basidiomycota</taxon>
        <taxon>Agaricomycotina</taxon>
        <taxon>Agaricomycetes</taxon>
        <taxon>Agaricomycetidae</taxon>
        <taxon>Agaricales</taxon>
        <taxon>Agaricineae</taxon>
        <taxon>Crepidotaceae</taxon>
        <taxon>Crepidotus</taxon>
    </lineage>
</organism>